<evidence type="ECO:0000256" key="2">
    <source>
        <dbReference type="SAM" id="MobiDB-lite"/>
    </source>
</evidence>
<dbReference type="EMBL" id="GG698912">
    <property type="protein sequence ID" value="EEU38924.1"/>
    <property type="molecule type" value="Genomic_DNA"/>
</dbReference>
<dbReference type="VEuPathDB" id="FungiDB:NECHADRAFT_106190"/>
<sequence length="104" mass="11504">MVRIINYFTLLLAAAATMVSSAPTTTPTPTLENTLNRVGRSASPDGLGHSRDKVDFITEAKAFAEEEMKEAEEAYKLARALYRQRMDAAENDGKIQFTQFSEVS</sequence>
<evidence type="ECO:0000313" key="5">
    <source>
        <dbReference type="Proteomes" id="UP000005206"/>
    </source>
</evidence>
<keyword evidence="5" id="KW-1185">Reference proteome</keyword>
<name>C7Z8E9_FUSV7</name>
<evidence type="ECO:0000256" key="3">
    <source>
        <dbReference type="SAM" id="SignalP"/>
    </source>
</evidence>
<protein>
    <submittedName>
        <fullName evidence="4">Uncharacterized protein</fullName>
    </submittedName>
</protein>
<feature type="signal peptide" evidence="3">
    <location>
        <begin position="1"/>
        <end position="21"/>
    </location>
</feature>
<feature type="chain" id="PRO_5002986882" evidence="3">
    <location>
        <begin position="22"/>
        <end position="104"/>
    </location>
</feature>
<keyword evidence="3" id="KW-0732">Signal</keyword>
<keyword evidence="1" id="KW-0175">Coiled coil</keyword>
<feature type="coiled-coil region" evidence="1">
    <location>
        <begin position="54"/>
        <end position="81"/>
    </location>
</feature>
<dbReference type="AlphaFoldDB" id="C7Z8E9"/>
<dbReference type="InParanoid" id="C7Z8E9"/>
<organism evidence="4 5">
    <name type="scientific">Fusarium vanettenii (strain ATCC MYA-4622 / CBS 123669 / FGSC 9596 / NRRL 45880 / 77-13-4)</name>
    <name type="common">Fusarium solani subsp. pisi</name>
    <dbReference type="NCBI Taxonomy" id="660122"/>
    <lineage>
        <taxon>Eukaryota</taxon>
        <taxon>Fungi</taxon>
        <taxon>Dikarya</taxon>
        <taxon>Ascomycota</taxon>
        <taxon>Pezizomycotina</taxon>
        <taxon>Sordariomycetes</taxon>
        <taxon>Hypocreomycetidae</taxon>
        <taxon>Hypocreales</taxon>
        <taxon>Nectriaceae</taxon>
        <taxon>Fusarium</taxon>
        <taxon>Fusarium solani species complex</taxon>
        <taxon>Fusarium vanettenii</taxon>
    </lineage>
</organism>
<dbReference type="GeneID" id="9673049"/>
<dbReference type="RefSeq" id="XP_003044637.1">
    <property type="nucleotide sequence ID" value="XM_003044591.1"/>
</dbReference>
<proteinExistence type="predicted"/>
<feature type="region of interest" description="Disordered" evidence="2">
    <location>
        <begin position="21"/>
        <end position="50"/>
    </location>
</feature>
<dbReference type="HOGENOM" id="CLU_2250790_0_0_1"/>
<reference evidence="4 5" key="1">
    <citation type="journal article" date="2009" name="PLoS Genet.">
        <title>The genome of Nectria haematococca: contribution of supernumerary chromosomes to gene expansion.</title>
        <authorList>
            <person name="Coleman J.J."/>
            <person name="Rounsley S.D."/>
            <person name="Rodriguez-Carres M."/>
            <person name="Kuo A."/>
            <person name="Wasmann C.C."/>
            <person name="Grimwood J."/>
            <person name="Schmutz J."/>
            <person name="Taga M."/>
            <person name="White G.J."/>
            <person name="Zhou S."/>
            <person name="Schwartz D.C."/>
            <person name="Freitag M."/>
            <person name="Ma L.J."/>
            <person name="Danchin E.G."/>
            <person name="Henrissat B."/>
            <person name="Coutinho P.M."/>
            <person name="Nelson D.R."/>
            <person name="Straney D."/>
            <person name="Napoli C.A."/>
            <person name="Barker B.M."/>
            <person name="Gribskov M."/>
            <person name="Rep M."/>
            <person name="Kroken S."/>
            <person name="Molnar I."/>
            <person name="Rensing C."/>
            <person name="Kennell J.C."/>
            <person name="Zamora J."/>
            <person name="Farman M.L."/>
            <person name="Selker E.U."/>
            <person name="Salamov A."/>
            <person name="Shapiro H."/>
            <person name="Pangilinan J."/>
            <person name="Lindquist E."/>
            <person name="Lamers C."/>
            <person name="Grigoriev I.V."/>
            <person name="Geiser D.M."/>
            <person name="Covert S.F."/>
            <person name="Temporini E."/>
            <person name="Vanetten H.D."/>
        </authorList>
    </citation>
    <scope>NUCLEOTIDE SEQUENCE [LARGE SCALE GENOMIC DNA]</scope>
    <source>
        <strain evidence="5">ATCC MYA-4622 / CBS 123669 / FGSC 9596 / NRRL 45880 / 77-13-4</strain>
    </source>
</reference>
<feature type="compositionally biased region" description="Low complexity" evidence="2">
    <location>
        <begin position="21"/>
        <end position="35"/>
    </location>
</feature>
<evidence type="ECO:0000256" key="1">
    <source>
        <dbReference type="SAM" id="Coils"/>
    </source>
</evidence>
<accession>C7Z8E9</accession>
<dbReference type="Proteomes" id="UP000005206">
    <property type="component" value="Chromosome 6"/>
</dbReference>
<dbReference type="KEGG" id="nhe:NECHADRAFT_106190"/>
<evidence type="ECO:0000313" key="4">
    <source>
        <dbReference type="EMBL" id="EEU38924.1"/>
    </source>
</evidence>
<gene>
    <name evidence="4" type="ORF">NECHADRAFT_106190</name>
</gene>